<dbReference type="PANTHER" id="PTHR30273:SF2">
    <property type="entry name" value="PROTEIN FECR"/>
    <property type="match status" value="1"/>
</dbReference>
<keyword evidence="2" id="KW-1185">Reference proteome</keyword>
<evidence type="ECO:0000313" key="2">
    <source>
        <dbReference type="Proteomes" id="UP000281028"/>
    </source>
</evidence>
<reference evidence="1" key="1">
    <citation type="submission" date="2020-05" db="EMBL/GenBank/DDBJ databases">
        <title>Chitinophaga laudate sp. nov., isolated from a tropical peat swamp.</title>
        <authorList>
            <person name="Goh C.B.S."/>
            <person name="Lee M.S."/>
            <person name="Parimannan S."/>
            <person name="Pasbakhsh P."/>
            <person name="Yule C.M."/>
            <person name="Rajandas H."/>
            <person name="Loke S."/>
            <person name="Croft L."/>
            <person name="Tan J.B.L."/>
        </authorList>
    </citation>
    <scope>NUCLEOTIDE SEQUENCE</scope>
    <source>
        <strain evidence="1">Mgbs1</strain>
    </source>
</reference>
<dbReference type="PANTHER" id="PTHR30273">
    <property type="entry name" value="PERIPLASMIC SIGNAL SENSOR AND SIGMA FACTOR ACTIVATOR FECR-RELATED"/>
    <property type="match status" value="1"/>
</dbReference>
<dbReference type="Gene3D" id="3.55.50.30">
    <property type="match status" value="1"/>
</dbReference>
<dbReference type="InterPro" id="IPR032508">
    <property type="entry name" value="FecR_C"/>
</dbReference>
<evidence type="ECO:0000313" key="1">
    <source>
        <dbReference type="EMBL" id="NSL90372.1"/>
    </source>
</evidence>
<dbReference type="InterPro" id="IPR006860">
    <property type="entry name" value="FecR"/>
</dbReference>
<dbReference type="OrthoDB" id="1523735at2"/>
<proteinExistence type="predicted"/>
<dbReference type="EMBL" id="RIAR02000001">
    <property type="protein sequence ID" value="NSL90372.1"/>
    <property type="molecule type" value="Genomic_DNA"/>
</dbReference>
<comment type="caution">
    <text evidence="1">The sequence shown here is derived from an EMBL/GenBank/DDBJ whole genome shotgun (WGS) entry which is preliminary data.</text>
</comment>
<accession>A0A433WBE9</accession>
<dbReference type="PIRSF" id="PIRSF018266">
    <property type="entry name" value="FecR"/>
    <property type="match status" value="1"/>
</dbReference>
<dbReference type="InterPro" id="IPR012373">
    <property type="entry name" value="Ferrdict_sens_TM"/>
</dbReference>
<dbReference type="Pfam" id="PF16344">
    <property type="entry name" value="FecR_C"/>
    <property type="match status" value="1"/>
</dbReference>
<organism evidence="1 2">
    <name type="scientific">Chitinophaga solisilvae</name>
    <dbReference type="NCBI Taxonomy" id="1233460"/>
    <lineage>
        <taxon>Bacteria</taxon>
        <taxon>Pseudomonadati</taxon>
        <taxon>Bacteroidota</taxon>
        <taxon>Chitinophagia</taxon>
        <taxon>Chitinophagales</taxon>
        <taxon>Chitinophagaceae</taxon>
        <taxon>Chitinophaga</taxon>
    </lineage>
</organism>
<gene>
    <name evidence="1" type="ORF">ECE50_026355</name>
</gene>
<protein>
    <submittedName>
        <fullName evidence="1">DUF4974 domain-containing protein</fullName>
    </submittedName>
</protein>
<dbReference type="AlphaFoldDB" id="A0A433WBE9"/>
<name>A0A433WBE9_9BACT</name>
<dbReference type="Gene3D" id="2.60.120.1440">
    <property type="match status" value="1"/>
</dbReference>
<dbReference type="Pfam" id="PF04773">
    <property type="entry name" value="FecR"/>
    <property type="match status" value="1"/>
</dbReference>
<sequence>MDFRDYQAIDFACDESFQRYCVEDNDADISFWEGWIQQHPGKAAETAEARRLVALLTARQGGRLEQLQHLKSGLDHYDLLQALTAEPVAGLSTPEPLTLPSPAPRFGPILRYAAAAALLLAVTTGILLTRSSRQPQQQTAAAISAGNEPRKTVVLPDGSSIILRQHSEVALAPGFNTTNRELTLTGEAFFDVAPGARHPFIVHTTLADITVLGTVFNINACTEMSGIEASLFKGKVEVAWKNNRHKKILLLPNQKIVINGNGQTTAGTDYKVIPLDADPVNHKAKEINWVRNRLEIENEPLADIAARLQQWYGIRIAFADEEVKQYRYSGTFESETIIKALDALQLSYPFSFRMAGDSIIISR</sequence>
<dbReference type="GO" id="GO:0016989">
    <property type="term" value="F:sigma factor antagonist activity"/>
    <property type="evidence" value="ECO:0007669"/>
    <property type="project" value="TreeGrafter"/>
</dbReference>
<dbReference type="Proteomes" id="UP000281028">
    <property type="component" value="Unassembled WGS sequence"/>
</dbReference>